<evidence type="ECO:0000256" key="5">
    <source>
        <dbReference type="ARBA" id="ARBA00022989"/>
    </source>
</evidence>
<feature type="transmembrane region" description="Helical" evidence="8">
    <location>
        <begin position="145"/>
        <end position="167"/>
    </location>
</feature>
<dbReference type="InterPro" id="IPR010432">
    <property type="entry name" value="RDD"/>
</dbReference>
<feature type="domain" description="FHA" evidence="9">
    <location>
        <begin position="428"/>
        <end position="477"/>
    </location>
</feature>
<comment type="subcellular location">
    <subcellularLocation>
        <location evidence="1">Cell membrane</location>
        <topology evidence="1">Multi-pass membrane protein</topology>
    </subcellularLocation>
</comment>
<dbReference type="AlphaFoldDB" id="A0A1X6X141"/>
<evidence type="ECO:0000256" key="8">
    <source>
        <dbReference type="SAM" id="Phobius"/>
    </source>
</evidence>
<name>A0A1X6X141_9MICO</name>
<reference evidence="10 11" key="1">
    <citation type="submission" date="2017-02" db="EMBL/GenBank/DDBJ databases">
        <authorList>
            <person name="Peterson S.W."/>
        </authorList>
    </citation>
    <scope>NUCLEOTIDE SEQUENCE [LARGE SCALE GENOMIC DNA]</scope>
    <source>
        <strain evidence="10 11">CIP104813</strain>
    </source>
</reference>
<keyword evidence="11" id="KW-1185">Reference proteome</keyword>
<feature type="region of interest" description="Disordered" evidence="7">
    <location>
        <begin position="32"/>
        <end position="128"/>
    </location>
</feature>
<dbReference type="Pfam" id="PF00498">
    <property type="entry name" value="FHA"/>
    <property type="match status" value="1"/>
</dbReference>
<dbReference type="InterPro" id="IPR051791">
    <property type="entry name" value="Pra-immunoreactive"/>
</dbReference>
<dbReference type="EMBL" id="FWFG01000066">
    <property type="protein sequence ID" value="SLM92116.1"/>
    <property type="molecule type" value="Genomic_DNA"/>
</dbReference>
<dbReference type="InterPro" id="IPR008984">
    <property type="entry name" value="SMAD_FHA_dom_sf"/>
</dbReference>
<organism evidence="10 11">
    <name type="scientific">Brachybacterium nesterenkovii</name>
    <dbReference type="NCBI Taxonomy" id="47847"/>
    <lineage>
        <taxon>Bacteria</taxon>
        <taxon>Bacillati</taxon>
        <taxon>Actinomycetota</taxon>
        <taxon>Actinomycetes</taxon>
        <taxon>Micrococcales</taxon>
        <taxon>Dermabacteraceae</taxon>
        <taxon>Brachybacterium</taxon>
    </lineage>
</organism>
<evidence type="ECO:0000256" key="6">
    <source>
        <dbReference type="ARBA" id="ARBA00023136"/>
    </source>
</evidence>
<evidence type="ECO:0000256" key="2">
    <source>
        <dbReference type="ARBA" id="ARBA00022475"/>
    </source>
</evidence>
<dbReference type="PANTHER" id="PTHR36115:SF6">
    <property type="entry name" value="PROLINE-RICH ANTIGEN HOMOLOG"/>
    <property type="match status" value="1"/>
</dbReference>
<dbReference type="RefSeq" id="WP_159458008.1">
    <property type="nucleotide sequence ID" value="NZ_FWFG01000066.1"/>
</dbReference>
<feature type="transmembrane region" description="Helical" evidence="8">
    <location>
        <begin position="232"/>
        <end position="249"/>
    </location>
</feature>
<keyword evidence="2" id="KW-1003">Cell membrane</keyword>
<evidence type="ECO:0000256" key="7">
    <source>
        <dbReference type="SAM" id="MobiDB-lite"/>
    </source>
</evidence>
<feature type="compositionally biased region" description="Low complexity" evidence="7">
    <location>
        <begin position="54"/>
        <end position="67"/>
    </location>
</feature>
<accession>A0A1X6X141</accession>
<protein>
    <submittedName>
        <fullName evidence="10">RDD domain containing protein</fullName>
    </submittedName>
</protein>
<keyword evidence="3" id="KW-0597">Phosphoprotein</keyword>
<feature type="region of interest" description="Disordered" evidence="7">
    <location>
        <begin position="337"/>
        <end position="405"/>
    </location>
</feature>
<evidence type="ECO:0000313" key="10">
    <source>
        <dbReference type="EMBL" id="SLM92116.1"/>
    </source>
</evidence>
<dbReference type="GO" id="GO:0005886">
    <property type="term" value="C:plasma membrane"/>
    <property type="evidence" value="ECO:0007669"/>
    <property type="project" value="UniProtKB-SubCell"/>
</dbReference>
<gene>
    <name evidence="10" type="ORF">FM110_07585</name>
</gene>
<feature type="compositionally biased region" description="Polar residues" evidence="7">
    <location>
        <begin position="104"/>
        <end position="114"/>
    </location>
</feature>
<dbReference type="Pfam" id="PF06271">
    <property type="entry name" value="RDD"/>
    <property type="match status" value="1"/>
</dbReference>
<evidence type="ECO:0000259" key="9">
    <source>
        <dbReference type="PROSITE" id="PS50006"/>
    </source>
</evidence>
<sequence>MMQTRYCSTCGALLASEADLCGECGARYRASPYQQRRADAPGAWSAAPQRRADAAPTGAAGASPQSAEPSVELVSRESLVPPAPGATRMREGIAQYDRPMSMPSAPSDSGWTSPPSAPAQDPAGLAPPLDGCAPGSALARLGASILDALISALVSVPLLIGVVLIVLHDGATLLAQILIGVGAALLVAYGLVLLWLHGGRALTPGKAALGLRTVGLRTGRPIGILRALGRQILLGIPLVSLIMVLPILLDTRTRRGLHDRAVGSIVVSIRSGRNPLLARPDDYARESAAHFLPSGPVPVSTHDNLMSTPGAPWGMQEHDSGALWEQPAAAVSEGLIERSPWAPDTGKQRSHRTDAAPGPTGAAGEGAREAGSSRAGALADTAAPRPAPPEDEDDDLDRTRIARPRTPVEPRLRVVLEDGNALDATAPAVLGRNPSGAEGEAVLVIADTTRSISKTHLRLEVEDDAIRVTDLGSTNGTAHEDGAGGRELLEPHRGAAVRSGTRLVLGDRVLIVERTA</sequence>
<evidence type="ECO:0000256" key="3">
    <source>
        <dbReference type="ARBA" id="ARBA00022553"/>
    </source>
</evidence>
<proteinExistence type="predicted"/>
<dbReference type="PANTHER" id="PTHR36115">
    <property type="entry name" value="PROLINE-RICH ANTIGEN HOMOLOG-RELATED"/>
    <property type="match status" value="1"/>
</dbReference>
<dbReference type="SUPFAM" id="SSF49879">
    <property type="entry name" value="SMAD/FHA domain"/>
    <property type="match status" value="1"/>
</dbReference>
<keyword evidence="6 8" id="KW-0472">Membrane</keyword>
<dbReference type="OrthoDB" id="3254248at2"/>
<dbReference type="PROSITE" id="PS50006">
    <property type="entry name" value="FHA_DOMAIN"/>
    <property type="match status" value="1"/>
</dbReference>
<evidence type="ECO:0000313" key="11">
    <source>
        <dbReference type="Proteomes" id="UP000195981"/>
    </source>
</evidence>
<dbReference type="Gene3D" id="2.60.200.20">
    <property type="match status" value="1"/>
</dbReference>
<evidence type="ECO:0000256" key="4">
    <source>
        <dbReference type="ARBA" id="ARBA00022692"/>
    </source>
</evidence>
<feature type="compositionally biased region" description="Low complexity" evidence="7">
    <location>
        <begin position="369"/>
        <end position="384"/>
    </location>
</feature>
<dbReference type="Proteomes" id="UP000195981">
    <property type="component" value="Unassembled WGS sequence"/>
</dbReference>
<dbReference type="InterPro" id="IPR000253">
    <property type="entry name" value="FHA_dom"/>
</dbReference>
<feature type="transmembrane region" description="Helical" evidence="8">
    <location>
        <begin position="173"/>
        <end position="196"/>
    </location>
</feature>
<keyword evidence="4 8" id="KW-0812">Transmembrane</keyword>
<keyword evidence="5 8" id="KW-1133">Transmembrane helix</keyword>
<dbReference type="CDD" id="cd00060">
    <property type="entry name" value="FHA"/>
    <property type="match status" value="1"/>
</dbReference>
<evidence type="ECO:0000256" key="1">
    <source>
        <dbReference type="ARBA" id="ARBA00004651"/>
    </source>
</evidence>